<dbReference type="GO" id="GO:0007411">
    <property type="term" value="P:axon guidance"/>
    <property type="evidence" value="ECO:0007669"/>
    <property type="project" value="TreeGrafter"/>
</dbReference>
<feature type="domain" description="Ig-like" evidence="3">
    <location>
        <begin position="221"/>
        <end position="317"/>
    </location>
</feature>
<feature type="compositionally biased region" description="Low complexity" evidence="2">
    <location>
        <begin position="8"/>
        <end position="24"/>
    </location>
</feature>
<sequence>MAILRTTENVSHLENNSNNNVDNSCDNNNNSCNNNSSLPVTINSGLVTGNIGGHMLNDDLNRNSEGNLVNMDNYRRNPNKETMNEKFRENISSRCKKIRKSDSEINEICSSLQSDRVNLAVIDREARRKKFEDNDEKRRDGEKGENCNNLDCEGGKRNGSRGECGSKKEVKNTFKKDLSEMFFSKDRTRGTLRLLVLLLVVVLPRPAIAVVFEKLEVSIPPSLVAGPAGGEVLYTVNHDPMKDPDPLTLPCHADGIPTPQYAWLKNGEPWEPPPGAVNRTDGVGTITFLDPRPEDEGTYQCVANNSAGVLYTDVAVLRRSLLGYFPSLDARVVTLNLGEPLTLPCTPPVGYPPPSTTWLLQSEDGGLRNLENSRISIDGAGTLRFAYVVASDATEDAFYACAASSATSAHDLYVVRDAKGDLSVTDVKPAADGSCDVTDDDVTSITIP</sequence>
<dbReference type="SMART" id="SM00409">
    <property type="entry name" value="IG"/>
    <property type="match status" value="2"/>
</dbReference>
<feature type="region of interest" description="Disordered" evidence="2">
    <location>
        <begin position="1"/>
        <end position="24"/>
    </location>
</feature>
<dbReference type="InterPro" id="IPR036179">
    <property type="entry name" value="Ig-like_dom_sf"/>
</dbReference>
<accession>A0A979FFR0</accession>
<dbReference type="OrthoDB" id="6346929at2759"/>
<dbReference type="InterPro" id="IPR003598">
    <property type="entry name" value="Ig_sub2"/>
</dbReference>
<dbReference type="GO" id="GO:0005886">
    <property type="term" value="C:plasma membrane"/>
    <property type="evidence" value="ECO:0007669"/>
    <property type="project" value="TreeGrafter"/>
</dbReference>
<evidence type="ECO:0000313" key="5">
    <source>
        <dbReference type="RefSeq" id="XP_047735567.1"/>
    </source>
</evidence>
<dbReference type="RefSeq" id="XP_047735567.1">
    <property type="nucleotide sequence ID" value="XM_047879611.1"/>
</dbReference>
<dbReference type="Pfam" id="PF13927">
    <property type="entry name" value="Ig_3"/>
    <property type="match status" value="1"/>
</dbReference>
<reference evidence="5" key="1">
    <citation type="submission" date="2025-08" db="UniProtKB">
        <authorList>
            <consortium name="RefSeq"/>
        </authorList>
    </citation>
    <scope>IDENTIFICATION</scope>
    <source>
        <tissue evidence="5">Whole organism</tissue>
    </source>
</reference>
<dbReference type="InterPro" id="IPR013783">
    <property type="entry name" value="Ig-like_fold"/>
</dbReference>
<dbReference type="SMART" id="SM00408">
    <property type="entry name" value="IGc2"/>
    <property type="match status" value="2"/>
</dbReference>
<feature type="region of interest" description="Disordered" evidence="2">
    <location>
        <begin position="130"/>
        <end position="166"/>
    </location>
</feature>
<dbReference type="InterPro" id="IPR007110">
    <property type="entry name" value="Ig-like_dom"/>
</dbReference>
<organism evidence="4 5">
    <name type="scientific">Hyalella azteca</name>
    <name type="common">Amphipod</name>
    <dbReference type="NCBI Taxonomy" id="294128"/>
    <lineage>
        <taxon>Eukaryota</taxon>
        <taxon>Metazoa</taxon>
        <taxon>Ecdysozoa</taxon>
        <taxon>Arthropoda</taxon>
        <taxon>Crustacea</taxon>
        <taxon>Multicrustacea</taxon>
        <taxon>Malacostraca</taxon>
        <taxon>Eumalacostraca</taxon>
        <taxon>Peracarida</taxon>
        <taxon>Amphipoda</taxon>
        <taxon>Senticaudata</taxon>
        <taxon>Talitrida</taxon>
        <taxon>Talitroidea</taxon>
        <taxon>Hyalellidae</taxon>
        <taxon>Hyalella</taxon>
    </lineage>
</organism>
<evidence type="ECO:0000256" key="1">
    <source>
        <dbReference type="ARBA" id="ARBA00023319"/>
    </source>
</evidence>
<dbReference type="AlphaFoldDB" id="A0A979FFR0"/>
<name>A0A979FFR0_HYAAZ</name>
<dbReference type="PROSITE" id="PS50835">
    <property type="entry name" value="IG_LIKE"/>
    <property type="match status" value="2"/>
</dbReference>
<dbReference type="GO" id="GO:0098632">
    <property type="term" value="F:cell-cell adhesion mediator activity"/>
    <property type="evidence" value="ECO:0007669"/>
    <property type="project" value="TreeGrafter"/>
</dbReference>
<gene>
    <name evidence="5" type="primary">LOC108681749</name>
</gene>
<keyword evidence="4" id="KW-1185">Reference proteome</keyword>
<dbReference type="KEGG" id="hazt:108681749"/>
<proteinExistence type="predicted"/>
<dbReference type="Gene3D" id="2.60.40.10">
    <property type="entry name" value="Immunoglobulins"/>
    <property type="match status" value="2"/>
</dbReference>
<feature type="compositionally biased region" description="Basic and acidic residues" evidence="2">
    <location>
        <begin position="130"/>
        <end position="145"/>
    </location>
</feature>
<dbReference type="PANTHER" id="PTHR10075">
    <property type="entry name" value="BASIGIN RELATED"/>
    <property type="match status" value="1"/>
</dbReference>
<evidence type="ECO:0000259" key="3">
    <source>
        <dbReference type="PROSITE" id="PS50835"/>
    </source>
</evidence>
<dbReference type="SUPFAM" id="SSF48726">
    <property type="entry name" value="Immunoglobulin"/>
    <property type="match status" value="2"/>
</dbReference>
<keyword evidence="1" id="KW-0393">Immunoglobulin domain</keyword>
<evidence type="ECO:0000313" key="4">
    <source>
        <dbReference type="Proteomes" id="UP000694843"/>
    </source>
</evidence>
<protein>
    <submittedName>
        <fullName evidence="5">Uncharacterized protein LOC108681749</fullName>
    </submittedName>
</protein>
<dbReference type="GO" id="GO:0070593">
    <property type="term" value="P:dendrite self-avoidance"/>
    <property type="evidence" value="ECO:0007669"/>
    <property type="project" value="TreeGrafter"/>
</dbReference>
<dbReference type="GeneID" id="108681749"/>
<dbReference type="PANTHER" id="PTHR10075:SF100">
    <property type="entry name" value="FASCICLIN-2"/>
    <property type="match status" value="1"/>
</dbReference>
<dbReference type="Proteomes" id="UP000694843">
    <property type="component" value="Unplaced"/>
</dbReference>
<dbReference type="InterPro" id="IPR003599">
    <property type="entry name" value="Ig_sub"/>
</dbReference>
<dbReference type="GO" id="GO:0030424">
    <property type="term" value="C:axon"/>
    <property type="evidence" value="ECO:0007669"/>
    <property type="project" value="TreeGrafter"/>
</dbReference>
<feature type="domain" description="Ig-like" evidence="3">
    <location>
        <begin position="326"/>
        <end position="413"/>
    </location>
</feature>
<dbReference type="GO" id="GO:0007156">
    <property type="term" value="P:homophilic cell adhesion via plasma membrane adhesion molecules"/>
    <property type="evidence" value="ECO:0007669"/>
    <property type="project" value="TreeGrafter"/>
</dbReference>
<evidence type="ECO:0000256" key="2">
    <source>
        <dbReference type="SAM" id="MobiDB-lite"/>
    </source>
</evidence>